<dbReference type="AlphaFoldDB" id="A0A4Z2IR20"/>
<reference evidence="1 2" key="1">
    <citation type="submission" date="2019-03" db="EMBL/GenBank/DDBJ databases">
        <title>First draft genome of Liparis tanakae, snailfish: a comprehensive survey of snailfish specific genes.</title>
        <authorList>
            <person name="Kim W."/>
            <person name="Song I."/>
            <person name="Jeong J.-H."/>
            <person name="Kim D."/>
            <person name="Kim S."/>
            <person name="Ryu S."/>
            <person name="Song J.Y."/>
            <person name="Lee S.K."/>
        </authorList>
    </citation>
    <scope>NUCLEOTIDE SEQUENCE [LARGE SCALE GENOMIC DNA]</scope>
    <source>
        <tissue evidence="1">Muscle</tissue>
    </source>
</reference>
<name>A0A4Z2IR20_9TELE</name>
<organism evidence="1 2">
    <name type="scientific">Liparis tanakae</name>
    <name type="common">Tanaka's snailfish</name>
    <dbReference type="NCBI Taxonomy" id="230148"/>
    <lineage>
        <taxon>Eukaryota</taxon>
        <taxon>Metazoa</taxon>
        <taxon>Chordata</taxon>
        <taxon>Craniata</taxon>
        <taxon>Vertebrata</taxon>
        <taxon>Euteleostomi</taxon>
        <taxon>Actinopterygii</taxon>
        <taxon>Neopterygii</taxon>
        <taxon>Teleostei</taxon>
        <taxon>Neoteleostei</taxon>
        <taxon>Acanthomorphata</taxon>
        <taxon>Eupercaria</taxon>
        <taxon>Perciformes</taxon>
        <taxon>Cottioidei</taxon>
        <taxon>Cottales</taxon>
        <taxon>Liparidae</taxon>
        <taxon>Liparis</taxon>
    </lineage>
</organism>
<keyword evidence="2" id="KW-1185">Reference proteome</keyword>
<accession>A0A4Z2IR20</accession>
<dbReference type="EMBL" id="SRLO01000059">
    <property type="protein sequence ID" value="TNN79984.1"/>
    <property type="molecule type" value="Genomic_DNA"/>
</dbReference>
<evidence type="ECO:0000313" key="1">
    <source>
        <dbReference type="EMBL" id="TNN79984.1"/>
    </source>
</evidence>
<sequence>MTLVTSPAIDSSFSCMGPTAELFTSSLAAEPRALANILAPMSPMAFPLMSNLVREELLPRAFRTMVRSVFSLESARDREADGQRDAGSSSVLTPFILLYGNKKCAQTDRTVPQGRPGSEARLFQVDPVFLRLGSEMRGGRDNELKAFPVANDRTAITNPLQPHSANQMAAALEHEGKERFDERETLQMFLSEVMLLPCLLLCHKGLNRGRRQLLGDNSFDCLWSSDG</sequence>
<dbReference type="Proteomes" id="UP000314294">
    <property type="component" value="Unassembled WGS sequence"/>
</dbReference>
<protein>
    <submittedName>
        <fullName evidence="1">Uncharacterized protein</fullName>
    </submittedName>
</protein>
<proteinExistence type="predicted"/>
<comment type="caution">
    <text evidence="1">The sequence shown here is derived from an EMBL/GenBank/DDBJ whole genome shotgun (WGS) entry which is preliminary data.</text>
</comment>
<gene>
    <name evidence="1" type="ORF">EYF80_009801</name>
</gene>
<evidence type="ECO:0000313" key="2">
    <source>
        <dbReference type="Proteomes" id="UP000314294"/>
    </source>
</evidence>